<dbReference type="EMBL" id="AP028127">
    <property type="protein sequence ID" value="BEH91412.1"/>
    <property type="molecule type" value="Genomic_DNA"/>
</dbReference>
<dbReference type="InterPro" id="IPR010394">
    <property type="entry name" value="5-nucleotidase"/>
</dbReference>
<protein>
    <recommendedName>
        <fullName evidence="3">HAD hydrolase-like protein</fullName>
    </recommendedName>
</protein>
<name>A0ABN6ZC11_9FIRM</name>
<evidence type="ECO:0000313" key="2">
    <source>
        <dbReference type="Proteomes" id="UP001432099"/>
    </source>
</evidence>
<dbReference type="PANTHER" id="PTHR31367">
    <property type="entry name" value="CYTOSOLIC 5'-NUCLEOTIDASE 1 FAMILY MEMBER"/>
    <property type="match status" value="1"/>
</dbReference>
<dbReference type="Pfam" id="PF06189">
    <property type="entry name" value="5-nucleotidase"/>
    <property type="match status" value="1"/>
</dbReference>
<evidence type="ECO:0000313" key="1">
    <source>
        <dbReference type="EMBL" id="BEH91412.1"/>
    </source>
</evidence>
<proteinExistence type="predicted"/>
<keyword evidence="2" id="KW-1185">Reference proteome</keyword>
<dbReference type="PANTHER" id="PTHR31367:SF5">
    <property type="entry name" value="CYTOSOLIC 5'-NUCLEOTIDASE 1A"/>
    <property type="match status" value="1"/>
</dbReference>
<gene>
    <name evidence="1" type="ORF">T23_15140</name>
</gene>
<dbReference type="Proteomes" id="UP001432099">
    <property type="component" value="Chromosome"/>
</dbReference>
<sequence>MERLNIGVDLDAIFEMQINEHNCYNPGLLLPFCQRLMGLNHQVVELFVFSMHDPSISSIVFDSLSYYGLNINQLIFTGGESTVSYLHALEVEVYLSFDEKGIRQMKESGILSGLLTRQGYKETLSFIFDHRLFLDEITYPGLGKWLPLIGYLQQQKYPISVELMTTRTCSVDRLVLELFKESNCKINAMCFIASGKGEDLIELYSPTVYFSACSQEALKPLPNAECILNIAF</sequence>
<dbReference type="RefSeq" id="WP_161830763.1">
    <property type="nucleotide sequence ID" value="NZ_AP028127.1"/>
</dbReference>
<reference evidence="1" key="1">
    <citation type="journal article" date="2024" name="Int. J. Syst. Evol. Microbiol.">
        <title>Turicibacter faecis sp. nov., isolated from faeces of heart failure mouse model.</title>
        <authorList>
            <person name="Imamura Y."/>
            <person name="Motooka D."/>
            <person name="Nakajima Y."/>
            <person name="Ito S."/>
            <person name="Kitakaze M."/>
            <person name="Iida T."/>
            <person name="Nakamura S."/>
        </authorList>
    </citation>
    <scope>NUCLEOTIDE SEQUENCE</scope>
    <source>
        <strain evidence="1">TC023</strain>
    </source>
</reference>
<accession>A0ABN6ZC11</accession>
<organism evidence="1 2">
    <name type="scientific">Turicibacter faecis</name>
    <dbReference type="NCBI Taxonomy" id="2963365"/>
    <lineage>
        <taxon>Bacteria</taxon>
        <taxon>Bacillati</taxon>
        <taxon>Bacillota</taxon>
        <taxon>Erysipelotrichia</taxon>
        <taxon>Erysipelotrichales</taxon>
        <taxon>Turicibacteraceae</taxon>
        <taxon>Turicibacter</taxon>
    </lineage>
</organism>
<evidence type="ECO:0008006" key="3">
    <source>
        <dbReference type="Google" id="ProtNLM"/>
    </source>
</evidence>